<accession>A0AAE0FEG2</accession>
<dbReference type="GO" id="GO:0005737">
    <property type="term" value="C:cytoplasm"/>
    <property type="evidence" value="ECO:0007669"/>
    <property type="project" value="TreeGrafter"/>
</dbReference>
<keyword evidence="4" id="KW-1185">Reference proteome</keyword>
<evidence type="ECO:0000256" key="2">
    <source>
        <dbReference type="PROSITE-ProRule" id="PRU00235"/>
    </source>
</evidence>
<keyword evidence="1" id="KW-0677">Repeat</keyword>
<dbReference type="Pfam" id="PF00415">
    <property type="entry name" value="RCC1"/>
    <property type="match status" value="5"/>
</dbReference>
<evidence type="ECO:0000313" key="3">
    <source>
        <dbReference type="EMBL" id="KAK3258367.1"/>
    </source>
</evidence>
<dbReference type="PROSITE" id="PS00626">
    <property type="entry name" value="RCC1_2"/>
    <property type="match status" value="2"/>
</dbReference>
<proteinExistence type="predicted"/>
<protein>
    <submittedName>
        <fullName evidence="3">Uncharacterized protein</fullName>
    </submittedName>
</protein>
<organism evidence="3 4">
    <name type="scientific">Cymbomonas tetramitiformis</name>
    <dbReference type="NCBI Taxonomy" id="36881"/>
    <lineage>
        <taxon>Eukaryota</taxon>
        <taxon>Viridiplantae</taxon>
        <taxon>Chlorophyta</taxon>
        <taxon>Pyramimonadophyceae</taxon>
        <taxon>Pyramimonadales</taxon>
        <taxon>Pyramimonadaceae</taxon>
        <taxon>Cymbomonas</taxon>
    </lineage>
</organism>
<dbReference type="Gene3D" id="2.130.10.30">
    <property type="entry name" value="Regulator of chromosome condensation 1/beta-lactamase-inhibitor protein II"/>
    <property type="match status" value="2"/>
</dbReference>
<dbReference type="PROSITE" id="PS50012">
    <property type="entry name" value="RCC1_3"/>
    <property type="match status" value="5"/>
</dbReference>
<evidence type="ECO:0000313" key="4">
    <source>
        <dbReference type="Proteomes" id="UP001190700"/>
    </source>
</evidence>
<dbReference type="InterPro" id="IPR051709">
    <property type="entry name" value="Ub-ligase/GTPase-reg"/>
</dbReference>
<sequence length="360" mass="37971">MREHILTDAVAGGDSSVFLTSDGRLYASGLNSYGQLGDGTKTTRYEPVPVMSGHTMSTASVGALHTMFLTSGGEAYAAGRNNYGQLGDGSTTDRTTPVQVMSGYTVASIVAGAHHTVFMVISNAARSTSVNRQVYAVGWNGDGQLGDGASTDRSSPVRVMSAYKVTNAAAGGAHTVYLTSDGQAFATGRNEEGQLGDGTTTGKSTPEQVLSKYTVVKASAGSYHTMFLTHDGKVFVTGSNSHGQLGVGSADDSIFTPVEAMSGRTVMSMAAGYSHTLCVTSEHKVYAAGSNEHGQLGDGTSENRLTLTSRTHHHADRHRHTDRHGCPHLNTMGVTHHVTIYHADRHRHTHSNGHPHHGTF</sequence>
<dbReference type="InterPro" id="IPR000408">
    <property type="entry name" value="Reg_chr_condens"/>
</dbReference>
<gene>
    <name evidence="3" type="ORF">CYMTET_32585</name>
</gene>
<dbReference type="Proteomes" id="UP001190700">
    <property type="component" value="Unassembled WGS sequence"/>
</dbReference>
<feature type="repeat" description="RCC1" evidence="2">
    <location>
        <begin position="232"/>
        <end position="282"/>
    </location>
</feature>
<comment type="caution">
    <text evidence="3">The sequence shown here is derived from an EMBL/GenBank/DDBJ whole genome shotgun (WGS) entry which is preliminary data.</text>
</comment>
<name>A0AAE0FEG2_9CHLO</name>
<dbReference type="SUPFAM" id="SSF50985">
    <property type="entry name" value="RCC1/BLIP-II"/>
    <property type="match status" value="1"/>
</dbReference>
<dbReference type="EMBL" id="LGRX02019579">
    <property type="protein sequence ID" value="KAK3258367.1"/>
    <property type="molecule type" value="Genomic_DNA"/>
</dbReference>
<feature type="repeat" description="RCC1" evidence="2">
    <location>
        <begin position="182"/>
        <end position="231"/>
    </location>
</feature>
<dbReference type="PANTHER" id="PTHR45622">
    <property type="entry name" value="UBIQUITIN-PROTEIN LIGASE E3A-RELATED"/>
    <property type="match status" value="1"/>
</dbReference>
<dbReference type="InterPro" id="IPR009091">
    <property type="entry name" value="RCC1/BLIP-II"/>
</dbReference>
<feature type="repeat" description="RCC1" evidence="2">
    <location>
        <begin position="132"/>
        <end position="181"/>
    </location>
</feature>
<feature type="repeat" description="RCC1" evidence="2">
    <location>
        <begin position="23"/>
        <end position="72"/>
    </location>
</feature>
<dbReference type="PRINTS" id="PR00633">
    <property type="entry name" value="RCCNDNSATION"/>
</dbReference>
<reference evidence="3 4" key="1">
    <citation type="journal article" date="2015" name="Genome Biol. Evol.">
        <title>Comparative Genomics of a Bacterivorous Green Alga Reveals Evolutionary Causalities and Consequences of Phago-Mixotrophic Mode of Nutrition.</title>
        <authorList>
            <person name="Burns J.A."/>
            <person name="Paasch A."/>
            <person name="Narechania A."/>
            <person name="Kim E."/>
        </authorList>
    </citation>
    <scope>NUCLEOTIDE SEQUENCE [LARGE SCALE GENOMIC DNA]</scope>
    <source>
        <strain evidence="3 4">PLY_AMNH</strain>
    </source>
</reference>
<dbReference type="PANTHER" id="PTHR45622:SF70">
    <property type="entry name" value="SECRETION-REGULATING GUANINE NUCLEOTIDE EXCHANGE FACTOR"/>
    <property type="match status" value="1"/>
</dbReference>
<dbReference type="AlphaFoldDB" id="A0AAE0FEG2"/>
<evidence type="ECO:0000256" key="1">
    <source>
        <dbReference type="ARBA" id="ARBA00022737"/>
    </source>
</evidence>
<feature type="repeat" description="RCC1" evidence="2">
    <location>
        <begin position="73"/>
        <end position="122"/>
    </location>
</feature>